<comment type="caution">
    <text evidence="2">The sequence shown here is derived from an EMBL/GenBank/DDBJ whole genome shotgun (WGS) entry which is preliminary data.</text>
</comment>
<keyword evidence="1" id="KW-0812">Transmembrane</keyword>
<dbReference type="Proteomes" id="UP000306324">
    <property type="component" value="Unassembled WGS sequence"/>
</dbReference>
<accession>A0A5S4EPV3</accession>
<protein>
    <recommendedName>
        <fullName evidence="4">DUF3311 domain-containing protein</fullName>
    </recommendedName>
</protein>
<keyword evidence="3" id="KW-1185">Reference proteome</keyword>
<proteinExistence type="predicted"/>
<gene>
    <name evidence="2" type="ORF">ACCUM_3088</name>
</gene>
<keyword evidence="1" id="KW-1133">Transmembrane helix</keyword>
<evidence type="ECO:0000256" key="1">
    <source>
        <dbReference type="SAM" id="Phobius"/>
    </source>
</evidence>
<dbReference type="EMBL" id="SWAD01000024">
    <property type="protein sequence ID" value="TMQ77477.1"/>
    <property type="molecule type" value="Genomic_DNA"/>
</dbReference>
<reference evidence="2 3" key="1">
    <citation type="submission" date="2019-04" db="EMBL/GenBank/DDBJ databases">
        <title>A novel phosphate-accumulating bacterium identified in bioreactor for phosphate removal from wastewater.</title>
        <authorList>
            <person name="Kotlyarov R.Y."/>
            <person name="Beletsky A.V."/>
            <person name="Kallistova A.Y."/>
            <person name="Dorofeev A.G."/>
            <person name="Nikolaev Y.Y."/>
            <person name="Pimenov N.V."/>
            <person name="Ravin N.V."/>
            <person name="Mardanov A.V."/>
        </authorList>
    </citation>
    <scope>NUCLEOTIDE SEQUENCE [LARGE SCALE GENOMIC DNA]</scope>
    <source>
        <strain evidence="2 3">Bin19</strain>
    </source>
</reference>
<evidence type="ECO:0000313" key="3">
    <source>
        <dbReference type="Proteomes" id="UP000306324"/>
    </source>
</evidence>
<keyword evidence="1" id="KW-0472">Membrane</keyword>
<evidence type="ECO:0008006" key="4">
    <source>
        <dbReference type="Google" id="ProtNLM"/>
    </source>
</evidence>
<evidence type="ECO:0000313" key="2">
    <source>
        <dbReference type="EMBL" id="TMQ77477.1"/>
    </source>
</evidence>
<dbReference type="AlphaFoldDB" id="A0A5S4EPV3"/>
<feature type="transmembrane region" description="Helical" evidence="1">
    <location>
        <begin position="30"/>
        <end position="51"/>
    </location>
</feature>
<name>A0A5S4EPV3_9PROT</name>
<organism evidence="2 3">
    <name type="scientific">Candidatus Accumulibacter phosphatis</name>
    <dbReference type="NCBI Taxonomy" id="327160"/>
    <lineage>
        <taxon>Bacteria</taxon>
        <taxon>Pseudomonadati</taxon>
        <taxon>Pseudomonadota</taxon>
        <taxon>Betaproteobacteria</taxon>
        <taxon>Candidatus Accumulibacter</taxon>
    </lineage>
</organism>
<sequence>MIAAFLFGCVLFNYPVLSLFDRHTLFLSIPLVYAYIFFAWVVVIAVMAWAVERHFK</sequence>